<dbReference type="RefSeq" id="WP_377320446.1">
    <property type="nucleotide sequence ID" value="NZ_JBHSNF010000002.1"/>
</dbReference>
<name>A0ABW0QPF1_9GAMM</name>
<dbReference type="EC" id="2.1.1.222" evidence="1"/>
<dbReference type="Proteomes" id="UP001596114">
    <property type="component" value="Unassembled WGS sequence"/>
</dbReference>
<gene>
    <name evidence="1" type="ORF">ACFPPA_12850</name>
</gene>
<protein>
    <submittedName>
        <fullName evidence="1">Class I SAM-dependent methyltransferase</fullName>
        <ecNumber evidence="1">2.1.1.222</ecNumber>
        <ecNumber evidence="1">2.1.1.64</ecNumber>
    </submittedName>
</protein>
<dbReference type="EC" id="2.1.1.64" evidence="1"/>
<evidence type="ECO:0000313" key="2">
    <source>
        <dbReference type="Proteomes" id="UP001596114"/>
    </source>
</evidence>
<organism evidence="1 2">
    <name type="scientific">Rhodanobacter ginsengisoli</name>
    <dbReference type="NCBI Taxonomy" id="418646"/>
    <lineage>
        <taxon>Bacteria</taxon>
        <taxon>Pseudomonadati</taxon>
        <taxon>Pseudomonadota</taxon>
        <taxon>Gammaproteobacteria</taxon>
        <taxon>Lysobacterales</taxon>
        <taxon>Rhodanobacteraceae</taxon>
        <taxon>Rhodanobacter</taxon>
    </lineage>
</organism>
<dbReference type="GO" id="GO:0102208">
    <property type="term" value="F:2-polyprenyl-6-hydroxyphenol methylase activity"/>
    <property type="evidence" value="ECO:0007669"/>
    <property type="project" value="UniProtKB-EC"/>
</dbReference>
<accession>A0ABW0QPF1</accession>
<proteinExistence type="predicted"/>
<dbReference type="EMBL" id="JBHSNF010000002">
    <property type="protein sequence ID" value="MFC5526623.1"/>
    <property type="molecule type" value="Genomic_DNA"/>
</dbReference>
<dbReference type="GO" id="GO:0032259">
    <property type="term" value="P:methylation"/>
    <property type="evidence" value="ECO:0007669"/>
    <property type="project" value="UniProtKB-KW"/>
</dbReference>
<dbReference type="Pfam" id="PF13489">
    <property type="entry name" value="Methyltransf_23"/>
    <property type="match status" value="1"/>
</dbReference>
<keyword evidence="2" id="KW-1185">Reference proteome</keyword>
<dbReference type="InterPro" id="IPR029063">
    <property type="entry name" value="SAM-dependent_MTases_sf"/>
</dbReference>
<dbReference type="CDD" id="cd02440">
    <property type="entry name" value="AdoMet_MTases"/>
    <property type="match status" value="1"/>
</dbReference>
<sequence length="244" mass="27371">MNPEAYLEMASTESRHWWFAARREILSRIIEGLALPPSARILEAGSGTGGNLMMLSAYGLVSAIEMDEGACAVSRLKTEGRFVIRQGCFPDDVPYEGETFDLIFMADVLEHVERNVETLVALRRMLAPGGRMLITVPAYQWLWSPHDVFLQHTRRYTSKSLRQVLMQAGLRVDRLSYFNALLLPLAILARVKDRMMWGGKSSGTTTPPALVNRTLFSIFRSERRLLGRFNLPAGVSVLAIARAE</sequence>
<dbReference type="Gene3D" id="3.40.50.150">
    <property type="entry name" value="Vaccinia Virus protein VP39"/>
    <property type="match status" value="1"/>
</dbReference>
<reference evidence="2" key="1">
    <citation type="journal article" date="2019" name="Int. J. Syst. Evol. Microbiol.">
        <title>The Global Catalogue of Microorganisms (GCM) 10K type strain sequencing project: providing services to taxonomists for standard genome sequencing and annotation.</title>
        <authorList>
            <consortium name="The Broad Institute Genomics Platform"/>
            <consortium name="The Broad Institute Genome Sequencing Center for Infectious Disease"/>
            <person name="Wu L."/>
            <person name="Ma J."/>
        </authorList>
    </citation>
    <scope>NUCLEOTIDE SEQUENCE [LARGE SCALE GENOMIC DNA]</scope>
    <source>
        <strain evidence="2">CGMCC 1.16619</strain>
    </source>
</reference>
<dbReference type="PANTHER" id="PTHR43861">
    <property type="entry name" value="TRANS-ACONITATE 2-METHYLTRANSFERASE-RELATED"/>
    <property type="match status" value="1"/>
</dbReference>
<dbReference type="SUPFAM" id="SSF53335">
    <property type="entry name" value="S-adenosyl-L-methionine-dependent methyltransferases"/>
    <property type="match status" value="1"/>
</dbReference>
<dbReference type="GO" id="GO:0061542">
    <property type="term" value="F:3-demethylubiquinol 3-O-methyltransferase activity"/>
    <property type="evidence" value="ECO:0007669"/>
    <property type="project" value="UniProtKB-EC"/>
</dbReference>
<keyword evidence="1" id="KW-0489">Methyltransferase</keyword>
<evidence type="ECO:0000313" key="1">
    <source>
        <dbReference type="EMBL" id="MFC5526623.1"/>
    </source>
</evidence>
<keyword evidence="1" id="KW-0808">Transferase</keyword>
<comment type="caution">
    <text evidence="1">The sequence shown here is derived from an EMBL/GenBank/DDBJ whole genome shotgun (WGS) entry which is preliminary data.</text>
</comment>